<dbReference type="GO" id="GO:0019632">
    <property type="term" value="P:shikimate metabolic process"/>
    <property type="evidence" value="ECO:0007669"/>
    <property type="project" value="InterPro"/>
</dbReference>
<dbReference type="EC" id="1.1.1.25" evidence="2 8"/>
<dbReference type="SUPFAM" id="SSF53223">
    <property type="entry name" value="Aminoacid dehydrogenase-like, N-terminal domain"/>
    <property type="match status" value="1"/>
</dbReference>
<dbReference type="GO" id="GO:0005829">
    <property type="term" value="C:cytosol"/>
    <property type="evidence" value="ECO:0007669"/>
    <property type="project" value="TreeGrafter"/>
</dbReference>
<dbReference type="EMBL" id="PDKN01000002">
    <property type="protein sequence ID" value="RXJ60151.1"/>
    <property type="molecule type" value="Genomic_DNA"/>
</dbReference>
<evidence type="ECO:0000256" key="2">
    <source>
        <dbReference type="ARBA" id="ARBA00012962"/>
    </source>
</evidence>
<evidence type="ECO:0000256" key="1">
    <source>
        <dbReference type="ARBA" id="ARBA00004871"/>
    </source>
</evidence>
<dbReference type="Pfam" id="PF08501">
    <property type="entry name" value="Shikimate_dh_N"/>
    <property type="match status" value="1"/>
</dbReference>
<evidence type="ECO:0000259" key="10">
    <source>
        <dbReference type="Pfam" id="PF08501"/>
    </source>
</evidence>
<feature type="active site" description="Proton acceptor" evidence="8">
    <location>
        <position position="63"/>
    </location>
</feature>
<feature type="domain" description="Quinate/shikimate 5-dehydrogenase/glutamyl-tRNA reductase" evidence="9">
    <location>
        <begin position="113"/>
        <end position="180"/>
    </location>
</feature>
<dbReference type="InterPro" id="IPR013708">
    <property type="entry name" value="Shikimate_DH-bd_N"/>
</dbReference>
<dbReference type="GO" id="GO:0009073">
    <property type="term" value="P:aromatic amino acid family biosynthetic process"/>
    <property type="evidence" value="ECO:0007669"/>
    <property type="project" value="UniProtKB-KW"/>
</dbReference>
<keyword evidence="4 8" id="KW-0521">NADP</keyword>
<evidence type="ECO:0000256" key="4">
    <source>
        <dbReference type="ARBA" id="ARBA00022857"/>
    </source>
</evidence>
<dbReference type="InterPro" id="IPR046346">
    <property type="entry name" value="Aminoacid_DH-like_N_sf"/>
</dbReference>
<feature type="binding site" evidence="8">
    <location>
        <begin position="14"/>
        <end position="16"/>
    </location>
    <ligand>
        <name>shikimate</name>
        <dbReference type="ChEBI" id="CHEBI:36208"/>
    </ligand>
</feature>
<dbReference type="SUPFAM" id="SSF51735">
    <property type="entry name" value="NAD(P)-binding Rossmann-fold domains"/>
    <property type="match status" value="1"/>
</dbReference>
<keyword evidence="5 8" id="KW-0560">Oxidoreductase</keyword>
<dbReference type="PANTHER" id="PTHR21089:SF1">
    <property type="entry name" value="BIFUNCTIONAL 3-DEHYDROQUINATE DEHYDRATASE_SHIKIMATE DEHYDROGENASE, CHLOROPLASTIC"/>
    <property type="match status" value="1"/>
</dbReference>
<accession>A0A4Q0XW64</accession>
<evidence type="ECO:0000256" key="8">
    <source>
        <dbReference type="HAMAP-Rule" id="MF_00222"/>
    </source>
</evidence>
<dbReference type="GO" id="GO:0004764">
    <property type="term" value="F:shikimate 3-dehydrogenase (NADP+) activity"/>
    <property type="evidence" value="ECO:0007669"/>
    <property type="project" value="UniProtKB-UniRule"/>
</dbReference>
<name>A0A4Q0XW64_9BACT</name>
<keyword evidence="3 8" id="KW-0028">Amino-acid biosynthesis</keyword>
<evidence type="ECO:0000313" key="13">
    <source>
        <dbReference type="Proteomes" id="UP000290657"/>
    </source>
</evidence>
<dbReference type="GO" id="GO:0050661">
    <property type="term" value="F:NADP binding"/>
    <property type="evidence" value="ECO:0007669"/>
    <property type="project" value="InterPro"/>
</dbReference>
<comment type="caution">
    <text evidence="12">The sequence shown here is derived from an EMBL/GenBank/DDBJ whole genome shotgun (WGS) entry which is preliminary data.</text>
</comment>
<dbReference type="Gene3D" id="3.40.50.10860">
    <property type="entry name" value="Leucine Dehydrogenase, chain A, domain 1"/>
    <property type="match status" value="1"/>
</dbReference>
<comment type="subunit">
    <text evidence="8">Homodimer.</text>
</comment>
<feature type="binding site" evidence="8">
    <location>
        <position position="229"/>
    </location>
    <ligand>
        <name>NADP(+)</name>
        <dbReference type="ChEBI" id="CHEBI:58349"/>
    </ligand>
</feature>
<dbReference type="PANTHER" id="PTHR21089">
    <property type="entry name" value="SHIKIMATE DEHYDROGENASE"/>
    <property type="match status" value="1"/>
</dbReference>
<evidence type="ECO:0000256" key="5">
    <source>
        <dbReference type="ARBA" id="ARBA00023002"/>
    </source>
</evidence>
<dbReference type="CDD" id="cd01065">
    <property type="entry name" value="NAD_bind_Shikimate_DH"/>
    <property type="match status" value="1"/>
</dbReference>
<evidence type="ECO:0000256" key="6">
    <source>
        <dbReference type="ARBA" id="ARBA00023141"/>
    </source>
</evidence>
<dbReference type="InterPro" id="IPR022893">
    <property type="entry name" value="Shikimate_DH_fam"/>
</dbReference>
<feature type="binding site" evidence="8">
    <location>
        <position position="209"/>
    </location>
    <ligand>
        <name>shikimate</name>
        <dbReference type="ChEBI" id="CHEBI:36208"/>
    </ligand>
</feature>
<dbReference type="UniPathway" id="UPA00053">
    <property type="reaction ID" value="UER00087"/>
</dbReference>
<keyword evidence="13" id="KW-1185">Reference proteome</keyword>
<feature type="binding site" evidence="8">
    <location>
        <position position="207"/>
    </location>
    <ligand>
        <name>NADP(+)</name>
        <dbReference type="ChEBI" id="CHEBI:58349"/>
    </ligand>
</feature>
<organism evidence="12 13">
    <name type="scientific">Candidatus Marinarcus aquaticus</name>
    <dbReference type="NCBI Taxonomy" id="2044504"/>
    <lineage>
        <taxon>Bacteria</taxon>
        <taxon>Pseudomonadati</taxon>
        <taxon>Campylobacterota</taxon>
        <taxon>Epsilonproteobacteria</taxon>
        <taxon>Campylobacterales</taxon>
        <taxon>Arcobacteraceae</taxon>
        <taxon>Candidatus Marinarcus</taxon>
    </lineage>
</organism>
<dbReference type="InterPro" id="IPR041121">
    <property type="entry name" value="SDH_C"/>
</dbReference>
<feature type="binding site" evidence="8">
    <location>
        <position position="236"/>
    </location>
    <ligand>
        <name>shikimate</name>
        <dbReference type="ChEBI" id="CHEBI:36208"/>
    </ligand>
</feature>
<dbReference type="RefSeq" id="WP_128995500.1">
    <property type="nucleotide sequence ID" value="NZ_PDKN01000002.1"/>
</dbReference>
<evidence type="ECO:0000313" key="12">
    <source>
        <dbReference type="EMBL" id="RXJ60151.1"/>
    </source>
</evidence>
<evidence type="ECO:0000256" key="7">
    <source>
        <dbReference type="ARBA" id="ARBA00049442"/>
    </source>
</evidence>
<feature type="domain" description="Shikimate dehydrogenase substrate binding N-terminal" evidence="10">
    <location>
        <begin position="6"/>
        <end position="85"/>
    </location>
</feature>
<keyword evidence="6 8" id="KW-0057">Aromatic amino acid biosynthesis</keyword>
<dbReference type="NCBIfam" id="NF001316">
    <property type="entry name" value="PRK00258.2-5"/>
    <property type="match status" value="1"/>
</dbReference>
<comment type="caution">
    <text evidence="8">Lacks conserved residue(s) required for the propagation of feature annotation.</text>
</comment>
<dbReference type="NCBIfam" id="TIGR00507">
    <property type="entry name" value="aroE"/>
    <property type="match status" value="1"/>
</dbReference>
<dbReference type="OrthoDB" id="9792692at2"/>
<dbReference type="InterPro" id="IPR006151">
    <property type="entry name" value="Shikm_DH/Glu-tRNA_Rdtase"/>
</dbReference>
<dbReference type="InterPro" id="IPR036291">
    <property type="entry name" value="NAD(P)-bd_dom_sf"/>
</dbReference>
<comment type="similarity">
    <text evidence="8">Belongs to the shikimate dehydrogenase family.</text>
</comment>
<dbReference type="Gene3D" id="3.40.50.720">
    <property type="entry name" value="NAD(P)-binding Rossmann-like Domain"/>
    <property type="match status" value="1"/>
</dbReference>
<dbReference type="HAMAP" id="MF_00222">
    <property type="entry name" value="Shikimate_DH_AroE"/>
    <property type="match status" value="1"/>
</dbReference>
<dbReference type="Pfam" id="PF18317">
    <property type="entry name" value="SDH_C"/>
    <property type="match status" value="1"/>
</dbReference>
<comment type="function">
    <text evidence="8">Involved in the biosynthesis of the chorismate, which leads to the biosynthesis of aromatic amino acids. Catalyzes the reversible NADPH linked reduction of 3-dehydroshikimate (DHSA) to yield shikimate (SA).</text>
</comment>
<protein>
    <recommendedName>
        <fullName evidence="2 8">Shikimate dehydrogenase (NADP(+))</fullName>
        <shortName evidence="8">SDH</shortName>
        <ecNumber evidence="2 8">1.1.1.25</ecNumber>
    </recommendedName>
</protein>
<evidence type="ECO:0000259" key="9">
    <source>
        <dbReference type="Pfam" id="PF01488"/>
    </source>
</evidence>
<sequence length="263" mass="29077">MKQFAIFGNPVEHSKSPNMHNNGFKQLNFDAHYIKHHLLNGKEIKEVFLNKGYSGANITVPHKEEAFAQADNVVGVAQKIGAVNTYIKEKDGSVTAYNTDAPGFLKAIESFGKIQNVLILGAGGTAKAIAVALLDAGKKVSVLNRSENKLTFFKELGCNTYSWDNFKPSSYDLVVNSTSAGLKDEYYPVEKTVLEAVLNKSKFAFDCIYGKLTPFLSLAKELGLEYKDGEDMLLYQGVLAFEYFTNSKCSDEIIEAMREGLKK</sequence>
<comment type="pathway">
    <text evidence="1 8">Metabolic intermediate biosynthesis; chorismate biosynthesis; chorismate from D-erythrose 4-phosphate and phosphoenolpyruvate: step 4/7.</text>
</comment>
<gene>
    <name evidence="8" type="primary">aroE</name>
    <name evidence="12" type="ORF">CRV04_03875</name>
</gene>
<evidence type="ECO:0000256" key="3">
    <source>
        <dbReference type="ARBA" id="ARBA00022605"/>
    </source>
</evidence>
<feature type="binding site" evidence="8">
    <location>
        <position position="84"/>
    </location>
    <ligand>
        <name>shikimate</name>
        <dbReference type="ChEBI" id="CHEBI:36208"/>
    </ligand>
</feature>
<dbReference type="Pfam" id="PF01488">
    <property type="entry name" value="Shikimate_DH"/>
    <property type="match status" value="1"/>
</dbReference>
<reference evidence="12 13" key="1">
    <citation type="submission" date="2017-10" db="EMBL/GenBank/DDBJ databases">
        <title>Genomics of the genus Arcobacter.</title>
        <authorList>
            <person name="Perez-Cataluna A."/>
            <person name="Figueras M.J."/>
        </authorList>
    </citation>
    <scope>NUCLEOTIDE SEQUENCE [LARGE SCALE GENOMIC DNA]</scope>
    <source>
        <strain evidence="12 13">CECT 8987</strain>
    </source>
</reference>
<dbReference type="GO" id="GO:0008652">
    <property type="term" value="P:amino acid biosynthetic process"/>
    <property type="evidence" value="ECO:0007669"/>
    <property type="project" value="UniProtKB-KW"/>
</dbReference>
<feature type="binding site" evidence="8">
    <location>
        <position position="59"/>
    </location>
    <ligand>
        <name>shikimate</name>
        <dbReference type="ChEBI" id="CHEBI:36208"/>
    </ligand>
</feature>
<dbReference type="GO" id="GO:0009423">
    <property type="term" value="P:chorismate biosynthetic process"/>
    <property type="evidence" value="ECO:0007669"/>
    <property type="project" value="UniProtKB-UniRule"/>
</dbReference>
<dbReference type="AlphaFoldDB" id="A0A4Q0XW64"/>
<dbReference type="InterPro" id="IPR011342">
    <property type="entry name" value="Shikimate_DH"/>
</dbReference>
<comment type="catalytic activity">
    <reaction evidence="7 8">
        <text>shikimate + NADP(+) = 3-dehydroshikimate + NADPH + H(+)</text>
        <dbReference type="Rhea" id="RHEA:17737"/>
        <dbReference type="ChEBI" id="CHEBI:15378"/>
        <dbReference type="ChEBI" id="CHEBI:16630"/>
        <dbReference type="ChEBI" id="CHEBI:36208"/>
        <dbReference type="ChEBI" id="CHEBI:57783"/>
        <dbReference type="ChEBI" id="CHEBI:58349"/>
        <dbReference type="EC" id="1.1.1.25"/>
    </reaction>
</comment>
<evidence type="ECO:0000259" key="11">
    <source>
        <dbReference type="Pfam" id="PF18317"/>
    </source>
</evidence>
<feature type="domain" description="SDH C-terminal" evidence="11">
    <location>
        <begin position="229"/>
        <end position="256"/>
    </location>
</feature>
<dbReference type="Proteomes" id="UP000290657">
    <property type="component" value="Unassembled WGS sequence"/>
</dbReference>
<proteinExistence type="inferred from homology"/>
<feature type="binding site" evidence="8">
    <location>
        <position position="100"/>
    </location>
    <ligand>
        <name>shikimate</name>
        <dbReference type="ChEBI" id="CHEBI:36208"/>
    </ligand>
</feature>